<dbReference type="GO" id="GO:0016020">
    <property type="term" value="C:membrane"/>
    <property type="evidence" value="ECO:0007669"/>
    <property type="project" value="UniProtKB-SubCell"/>
</dbReference>
<dbReference type="Proteomes" id="UP000322873">
    <property type="component" value="Unassembled WGS sequence"/>
</dbReference>
<evidence type="ECO:0000259" key="7">
    <source>
        <dbReference type="Pfam" id="PF20684"/>
    </source>
</evidence>
<feature type="transmembrane region" description="Helical" evidence="6">
    <location>
        <begin position="79"/>
        <end position="96"/>
    </location>
</feature>
<evidence type="ECO:0000256" key="1">
    <source>
        <dbReference type="ARBA" id="ARBA00004141"/>
    </source>
</evidence>
<feature type="transmembrane region" description="Helical" evidence="6">
    <location>
        <begin position="189"/>
        <end position="209"/>
    </location>
</feature>
<dbReference type="EMBL" id="VICG01000002">
    <property type="protein sequence ID" value="KAA8575033.1"/>
    <property type="molecule type" value="Genomic_DNA"/>
</dbReference>
<feature type="transmembrane region" description="Helical" evidence="6">
    <location>
        <begin position="51"/>
        <end position="67"/>
    </location>
</feature>
<dbReference type="Pfam" id="PF20684">
    <property type="entry name" value="Fung_rhodopsin"/>
    <property type="match status" value="1"/>
</dbReference>
<dbReference type="VEuPathDB" id="FungiDB:MFRU_002g03400"/>
<accession>A0A5M9K2L8</accession>
<feature type="transmembrane region" description="Helical" evidence="6">
    <location>
        <begin position="155"/>
        <end position="177"/>
    </location>
</feature>
<feature type="transmembrane region" description="Helical" evidence="6">
    <location>
        <begin position="229"/>
        <end position="248"/>
    </location>
</feature>
<keyword evidence="4 6" id="KW-0472">Membrane</keyword>
<keyword evidence="9" id="KW-1185">Reference proteome</keyword>
<evidence type="ECO:0000313" key="8">
    <source>
        <dbReference type="EMBL" id="KAA8575033.1"/>
    </source>
</evidence>
<dbReference type="AlphaFoldDB" id="A0A5M9K2L8"/>
<dbReference type="InterPro" id="IPR052337">
    <property type="entry name" value="SAT4-like"/>
</dbReference>
<comment type="caution">
    <text evidence="8">The sequence shown here is derived from an EMBL/GenBank/DDBJ whole genome shotgun (WGS) entry which is preliminary data.</text>
</comment>
<evidence type="ECO:0000256" key="6">
    <source>
        <dbReference type="SAM" id="Phobius"/>
    </source>
</evidence>
<dbReference type="PANTHER" id="PTHR33048:SF146">
    <property type="entry name" value="INTEGRAL MEMBRANE PROTEIN"/>
    <property type="match status" value="1"/>
</dbReference>
<evidence type="ECO:0000256" key="4">
    <source>
        <dbReference type="ARBA" id="ARBA00023136"/>
    </source>
</evidence>
<keyword evidence="2 6" id="KW-0812">Transmembrane</keyword>
<evidence type="ECO:0000256" key="2">
    <source>
        <dbReference type="ARBA" id="ARBA00022692"/>
    </source>
</evidence>
<proteinExistence type="inferred from homology"/>
<keyword evidence="3 6" id="KW-1133">Transmembrane helix</keyword>
<reference evidence="8 9" key="1">
    <citation type="submission" date="2019-06" db="EMBL/GenBank/DDBJ databases">
        <title>Genome Sequence of the Brown Rot Fungal Pathogen Monilinia fructicola.</title>
        <authorList>
            <person name="De Miccolis Angelini R.M."/>
            <person name="Landi L."/>
            <person name="Abate D."/>
            <person name="Pollastro S."/>
            <person name="Romanazzi G."/>
            <person name="Faretra F."/>
        </authorList>
    </citation>
    <scope>NUCLEOTIDE SEQUENCE [LARGE SCALE GENOMIC DNA]</scope>
    <source>
        <strain evidence="8 9">Mfrc123</strain>
    </source>
</reference>
<sequence length="298" mass="33013">MPIGEAPEGGDIDRGGTASIIMLTQATFAFLIVMARLYARIMIKGLGNDDWVMLVTLGLFISYGALMTYEWKLGGFRHLYYLLPAQPPLVFLVLRIMSGDSTTWRRWLVYGAMGLTALINGLDCIFTYVQCSPPRALWDPSIPHTCWDPNIQTRFAMFTAAENCLADIVLALVPASVIMNLNMEMKKRVSLTILLGLGLIAAICCIVKTTFLGSLNAHSDLTWKTYDLLVWSGSELFVIIVCGSIPPLKPYWDRYISGKSPTSCGSGPANSYNSQLSSFQARRKSRMSYMKQSFGGNE</sequence>
<evidence type="ECO:0000313" key="9">
    <source>
        <dbReference type="Proteomes" id="UP000322873"/>
    </source>
</evidence>
<evidence type="ECO:0000256" key="3">
    <source>
        <dbReference type="ARBA" id="ARBA00022989"/>
    </source>
</evidence>
<gene>
    <name evidence="8" type="ORF">EYC84_004254</name>
</gene>
<organism evidence="8 9">
    <name type="scientific">Monilinia fructicola</name>
    <name type="common">Brown rot fungus</name>
    <name type="synonym">Ciboria fructicola</name>
    <dbReference type="NCBI Taxonomy" id="38448"/>
    <lineage>
        <taxon>Eukaryota</taxon>
        <taxon>Fungi</taxon>
        <taxon>Dikarya</taxon>
        <taxon>Ascomycota</taxon>
        <taxon>Pezizomycotina</taxon>
        <taxon>Leotiomycetes</taxon>
        <taxon>Helotiales</taxon>
        <taxon>Sclerotiniaceae</taxon>
        <taxon>Monilinia</taxon>
    </lineage>
</organism>
<dbReference type="InterPro" id="IPR049326">
    <property type="entry name" value="Rhodopsin_dom_fungi"/>
</dbReference>
<name>A0A5M9K2L8_MONFR</name>
<feature type="domain" description="Rhodopsin" evidence="7">
    <location>
        <begin position="89"/>
        <end position="252"/>
    </location>
</feature>
<feature type="transmembrane region" description="Helical" evidence="6">
    <location>
        <begin position="108"/>
        <end position="129"/>
    </location>
</feature>
<comment type="similarity">
    <text evidence="5">Belongs to the SAT4 family.</text>
</comment>
<dbReference type="PANTHER" id="PTHR33048">
    <property type="entry name" value="PTH11-LIKE INTEGRAL MEMBRANE PROTEIN (AFU_ORTHOLOGUE AFUA_5G11245)"/>
    <property type="match status" value="1"/>
</dbReference>
<evidence type="ECO:0000256" key="5">
    <source>
        <dbReference type="ARBA" id="ARBA00038359"/>
    </source>
</evidence>
<feature type="transmembrane region" description="Helical" evidence="6">
    <location>
        <begin position="20"/>
        <end position="39"/>
    </location>
</feature>
<comment type="subcellular location">
    <subcellularLocation>
        <location evidence="1">Membrane</location>
        <topology evidence="1">Multi-pass membrane protein</topology>
    </subcellularLocation>
</comment>
<protein>
    <recommendedName>
        <fullName evidence="7">Rhodopsin domain-containing protein</fullName>
    </recommendedName>
</protein>